<accession>A0A5N6A553</accession>
<dbReference type="InterPro" id="IPR006094">
    <property type="entry name" value="Oxid_FAD_bind_N"/>
</dbReference>
<dbReference type="Proteomes" id="UP000314251">
    <property type="component" value="Unassembled WGS sequence"/>
</dbReference>
<organism evidence="8 9">
    <name type="scientific">Streptomyces mimosae</name>
    <dbReference type="NCBI Taxonomy" id="2586635"/>
    <lineage>
        <taxon>Bacteria</taxon>
        <taxon>Bacillati</taxon>
        <taxon>Actinomycetota</taxon>
        <taxon>Actinomycetes</taxon>
        <taxon>Kitasatosporales</taxon>
        <taxon>Streptomycetaceae</taxon>
        <taxon>Streptomyces</taxon>
    </lineage>
</organism>
<feature type="region of interest" description="Disordered" evidence="6">
    <location>
        <begin position="498"/>
        <end position="532"/>
    </location>
</feature>
<dbReference type="SUPFAM" id="SSF56176">
    <property type="entry name" value="FAD-binding/transporter-associated domain-like"/>
    <property type="match status" value="1"/>
</dbReference>
<reference evidence="8" key="1">
    <citation type="submission" date="2019-10" db="EMBL/GenBank/DDBJ databases">
        <title>Nonomuraea sp. nov., isolated from Phyllanthus amarus.</title>
        <authorList>
            <person name="Klykleung N."/>
            <person name="Tanasupawat S."/>
        </authorList>
    </citation>
    <scope>NUCLEOTIDE SEQUENCE [LARGE SCALE GENOMIC DNA]</scope>
    <source>
        <strain evidence="8">3MP-10</strain>
    </source>
</reference>
<evidence type="ECO:0000256" key="3">
    <source>
        <dbReference type="ARBA" id="ARBA00022630"/>
    </source>
</evidence>
<dbReference type="EMBL" id="VDLY02000014">
    <property type="protein sequence ID" value="KAB8162528.1"/>
    <property type="molecule type" value="Genomic_DNA"/>
</dbReference>
<evidence type="ECO:0000256" key="5">
    <source>
        <dbReference type="ARBA" id="ARBA00023002"/>
    </source>
</evidence>
<keyword evidence="4" id="KW-0274">FAD</keyword>
<keyword evidence="3" id="KW-0285">Flavoprotein</keyword>
<proteinExistence type="inferred from homology"/>
<dbReference type="InterPro" id="IPR036318">
    <property type="entry name" value="FAD-bd_PCMH-like_sf"/>
</dbReference>
<dbReference type="GO" id="GO:0016491">
    <property type="term" value="F:oxidoreductase activity"/>
    <property type="evidence" value="ECO:0007669"/>
    <property type="project" value="UniProtKB-KW"/>
</dbReference>
<sequence length="532" mass="55098">MSGYASQSASEHDERPGRGVPMTTFRHDASAEAPRGGPRGPHRGAPLADRDVADLRRWVAGPVLLPDDPGFAAEFAGYNSARVERPALAVGATGTVDVAVALAFARDRGLTVAVANTGHGRARSADGALLLNVSRMTDLTVDPAARVVRVGAGVPARRVAEAAAEHGLAAPVGSSGQVGLVGYALGGGLPVLGRTLGWAAERVRALELVTPDARTLRVTAESDPELFWAVRGGRDNFGVVTELELELVPLRTFFGGGLHFAAETEERLAELLGAYAAWTGGLPRQMHSSLAVVPFPDVPQLPPPLRGRRVAHLRVAWTGAPAEGEALLAGWRERGPLAVSWGELPATAVRTLHQEPDDPAPFTQDSALLDRVDDAVVRAFAEAAGPGAGRAHVVEVRHLGGALAQPAGRPFPGVRRSASHLLSAVSILLGPDGTPEATGAVRGRLFDAVAGRSLGRLGNFTGGGEDMSAAVAADAYEPAELARLRAVKARLDPGNAFRHNANIEPAGPLEGDTGDRPSPAGSVRGASGTMGR</sequence>
<protein>
    <submittedName>
        <fullName evidence="8">FAD-binding protein</fullName>
    </submittedName>
</protein>
<dbReference type="Gene3D" id="3.30.465.10">
    <property type="match status" value="1"/>
</dbReference>
<dbReference type="GO" id="GO:0071949">
    <property type="term" value="F:FAD binding"/>
    <property type="evidence" value="ECO:0007669"/>
    <property type="project" value="InterPro"/>
</dbReference>
<dbReference type="PANTHER" id="PTHR42973:SF39">
    <property type="entry name" value="FAD-BINDING PCMH-TYPE DOMAIN-CONTAINING PROTEIN"/>
    <property type="match status" value="1"/>
</dbReference>
<evidence type="ECO:0000259" key="7">
    <source>
        <dbReference type="PROSITE" id="PS51387"/>
    </source>
</evidence>
<keyword evidence="5" id="KW-0560">Oxidoreductase</keyword>
<dbReference type="InterPro" id="IPR016169">
    <property type="entry name" value="FAD-bd_PCMH_sub2"/>
</dbReference>
<keyword evidence="9" id="KW-1185">Reference proteome</keyword>
<feature type="domain" description="FAD-binding PCMH-type" evidence="7">
    <location>
        <begin position="82"/>
        <end position="250"/>
    </location>
</feature>
<dbReference type="OrthoDB" id="9775082at2"/>
<name>A0A5N6A553_9ACTN</name>
<evidence type="ECO:0000256" key="4">
    <source>
        <dbReference type="ARBA" id="ARBA00022827"/>
    </source>
</evidence>
<dbReference type="AlphaFoldDB" id="A0A5N6A553"/>
<gene>
    <name evidence="8" type="ORF">FH607_021005</name>
</gene>
<dbReference type="Pfam" id="PF08031">
    <property type="entry name" value="BBE"/>
    <property type="match status" value="1"/>
</dbReference>
<comment type="similarity">
    <text evidence="2">Belongs to the oxygen-dependent FAD-linked oxidoreductase family.</text>
</comment>
<dbReference type="Gene3D" id="3.40.462.20">
    <property type="match status" value="1"/>
</dbReference>
<comment type="caution">
    <text evidence="8">The sequence shown here is derived from an EMBL/GenBank/DDBJ whole genome shotgun (WGS) entry which is preliminary data.</text>
</comment>
<dbReference type="InterPro" id="IPR050416">
    <property type="entry name" value="FAD-linked_Oxidoreductase"/>
</dbReference>
<dbReference type="Pfam" id="PF01565">
    <property type="entry name" value="FAD_binding_4"/>
    <property type="match status" value="1"/>
</dbReference>
<dbReference type="PROSITE" id="PS51387">
    <property type="entry name" value="FAD_PCMH"/>
    <property type="match status" value="1"/>
</dbReference>
<evidence type="ECO:0000313" key="8">
    <source>
        <dbReference type="EMBL" id="KAB8162528.1"/>
    </source>
</evidence>
<evidence type="ECO:0000256" key="2">
    <source>
        <dbReference type="ARBA" id="ARBA00005466"/>
    </source>
</evidence>
<evidence type="ECO:0000313" key="9">
    <source>
        <dbReference type="Proteomes" id="UP000314251"/>
    </source>
</evidence>
<dbReference type="InterPro" id="IPR016166">
    <property type="entry name" value="FAD-bd_PCMH"/>
</dbReference>
<evidence type="ECO:0000256" key="1">
    <source>
        <dbReference type="ARBA" id="ARBA00001974"/>
    </source>
</evidence>
<dbReference type="InterPro" id="IPR016167">
    <property type="entry name" value="FAD-bd_PCMH_sub1"/>
</dbReference>
<comment type="cofactor">
    <cofactor evidence="1">
        <name>FAD</name>
        <dbReference type="ChEBI" id="CHEBI:57692"/>
    </cofactor>
</comment>
<dbReference type="PANTHER" id="PTHR42973">
    <property type="entry name" value="BINDING OXIDOREDUCTASE, PUTATIVE (AFU_ORTHOLOGUE AFUA_1G17690)-RELATED"/>
    <property type="match status" value="1"/>
</dbReference>
<dbReference type="Gene3D" id="3.30.43.10">
    <property type="entry name" value="Uridine Diphospho-n-acetylenolpyruvylglucosamine Reductase, domain 2"/>
    <property type="match status" value="1"/>
</dbReference>
<evidence type="ECO:0000256" key="6">
    <source>
        <dbReference type="SAM" id="MobiDB-lite"/>
    </source>
</evidence>
<feature type="region of interest" description="Disordered" evidence="6">
    <location>
        <begin position="1"/>
        <end position="47"/>
    </location>
</feature>
<dbReference type="InterPro" id="IPR012951">
    <property type="entry name" value="BBE"/>
</dbReference>